<dbReference type="PANTHER" id="PTHR11690">
    <property type="entry name" value="AMILORIDE-SENSITIVE SODIUM CHANNEL-RELATED"/>
    <property type="match status" value="1"/>
</dbReference>
<dbReference type="EMBL" id="SUNJ01015114">
    <property type="protein sequence ID" value="TPP56006.1"/>
    <property type="molecule type" value="Genomic_DNA"/>
</dbReference>
<feature type="transmembrane region" description="Helical" evidence="13">
    <location>
        <begin position="29"/>
        <end position="51"/>
    </location>
</feature>
<reference evidence="14 15" key="1">
    <citation type="submission" date="2019-04" db="EMBL/GenBank/DDBJ databases">
        <title>Annotation for the trematode Fasciola gigantica.</title>
        <authorList>
            <person name="Choi Y.-J."/>
        </authorList>
    </citation>
    <scope>NUCLEOTIDE SEQUENCE [LARGE SCALE GENOMIC DNA]</scope>
    <source>
        <strain evidence="14">Uganda_cow_1</strain>
    </source>
</reference>
<dbReference type="Proteomes" id="UP000316759">
    <property type="component" value="Unassembled WGS sequence"/>
</dbReference>
<evidence type="ECO:0000256" key="7">
    <source>
        <dbReference type="ARBA" id="ARBA00023065"/>
    </source>
</evidence>
<evidence type="ECO:0000256" key="11">
    <source>
        <dbReference type="RuleBase" id="RU000679"/>
    </source>
</evidence>
<organism evidence="14 15">
    <name type="scientific">Fasciola gigantica</name>
    <name type="common">Giant liver fluke</name>
    <dbReference type="NCBI Taxonomy" id="46835"/>
    <lineage>
        <taxon>Eukaryota</taxon>
        <taxon>Metazoa</taxon>
        <taxon>Spiralia</taxon>
        <taxon>Lophotrochozoa</taxon>
        <taxon>Platyhelminthes</taxon>
        <taxon>Trematoda</taxon>
        <taxon>Digenea</taxon>
        <taxon>Plagiorchiida</taxon>
        <taxon>Echinostomata</taxon>
        <taxon>Echinostomatoidea</taxon>
        <taxon>Fasciolidae</taxon>
        <taxon>Fasciola</taxon>
    </lineage>
</organism>
<keyword evidence="5 13" id="KW-1133">Transmembrane helix</keyword>
<feature type="region of interest" description="Disordered" evidence="12">
    <location>
        <begin position="566"/>
        <end position="602"/>
    </location>
</feature>
<keyword evidence="10 11" id="KW-0407">Ion channel</keyword>
<protein>
    <submittedName>
        <fullName evidence="14">Na channel amiloride sensitive</fullName>
    </submittedName>
</protein>
<proteinExistence type="inferred from homology"/>
<evidence type="ECO:0000256" key="8">
    <source>
        <dbReference type="ARBA" id="ARBA00023136"/>
    </source>
</evidence>
<dbReference type="OrthoDB" id="5874059at2759"/>
<evidence type="ECO:0000256" key="4">
    <source>
        <dbReference type="ARBA" id="ARBA00022692"/>
    </source>
</evidence>
<comment type="caution">
    <text evidence="14">The sequence shown here is derived from an EMBL/GenBank/DDBJ whole genome shotgun (WGS) entry which is preliminary data.</text>
</comment>
<evidence type="ECO:0000256" key="12">
    <source>
        <dbReference type="SAM" id="MobiDB-lite"/>
    </source>
</evidence>
<keyword evidence="8 13" id="KW-0472">Membrane</keyword>
<keyword evidence="15" id="KW-1185">Reference proteome</keyword>
<dbReference type="Pfam" id="PF00858">
    <property type="entry name" value="ASC"/>
    <property type="match status" value="2"/>
</dbReference>
<keyword evidence="6" id="KW-0915">Sodium</keyword>
<dbReference type="Gene3D" id="1.10.287.770">
    <property type="entry name" value="YojJ-like"/>
    <property type="match status" value="1"/>
</dbReference>
<keyword evidence="4 11" id="KW-0812">Transmembrane</keyword>
<evidence type="ECO:0000256" key="2">
    <source>
        <dbReference type="ARBA" id="ARBA00022448"/>
    </source>
</evidence>
<dbReference type="AlphaFoldDB" id="A0A504Y611"/>
<evidence type="ECO:0000256" key="5">
    <source>
        <dbReference type="ARBA" id="ARBA00022989"/>
    </source>
</evidence>
<dbReference type="PANTHER" id="PTHR11690:SF248">
    <property type="entry name" value="PICKPOCKET 17, ISOFORM A"/>
    <property type="match status" value="1"/>
</dbReference>
<dbReference type="GO" id="GO:0005886">
    <property type="term" value="C:plasma membrane"/>
    <property type="evidence" value="ECO:0007669"/>
    <property type="project" value="TreeGrafter"/>
</dbReference>
<keyword evidence="3 11" id="KW-0894">Sodium channel</keyword>
<name>A0A504Y611_FASGI</name>
<gene>
    <name evidence="14" type="ORF">FGIG_02532</name>
</gene>
<evidence type="ECO:0000256" key="1">
    <source>
        <dbReference type="ARBA" id="ARBA00004141"/>
    </source>
</evidence>
<evidence type="ECO:0000256" key="6">
    <source>
        <dbReference type="ARBA" id="ARBA00023053"/>
    </source>
</evidence>
<keyword evidence="7 11" id="KW-0406">Ion transport</keyword>
<comment type="subcellular location">
    <subcellularLocation>
        <location evidence="1">Membrane</location>
        <topology evidence="1">Multi-pass membrane protein</topology>
    </subcellularLocation>
</comment>
<evidence type="ECO:0000313" key="15">
    <source>
        <dbReference type="Proteomes" id="UP000316759"/>
    </source>
</evidence>
<keyword evidence="9 11" id="KW-0739">Sodium transport</keyword>
<feature type="compositionally biased region" description="Basic and acidic residues" evidence="12">
    <location>
        <begin position="578"/>
        <end position="596"/>
    </location>
</feature>
<dbReference type="InterPro" id="IPR001873">
    <property type="entry name" value="ENaC"/>
</dbReference>
<comment type="similarity">
    <text evidence="11">Belongs to the amiloride-sensitive sodium channel (TC 1.A.6) family.</text>
</comment>
<sequence length="681" mass="76343">MKAFSSVFSQSSLVPLAKIANAPSRSLRLLWAVFTATMFVGLCACITLVVIQYCRHQTVFQLDYSGRNVIYDQIPGLTLCPQTQEAKRLFHLAVNMEVNKHPSPWLNKQALDKFRQIAKQRKPNMSFEVLTHRMPPGQLQWDTQKSALSPLYGMLHNFSVRFVMQPAQTGDSHRLTVMEQVPNPKHFLCTTFELRSQNPSVSRWSYLEMQLNQTATPPGSDMFSSFILITHERGELPFSAYDRHIQTSMTPGSDVSVYFSKSITARLNTARNPCHVSPDMHLWQTGMESARVSEDVAVSATRQNSLVTDDESDPVSSTGEKEQEEEEEWELDFLDQLRMNHSVSEQPLEPQKAALKGSTVRLFGTTFFYSRESCGWAECSRKVRQVCNCSSVVELWSYKMHGCEAVEACERAECQVKQISYKTCPLACVVAKFVKHNTITETGSEVNLAPGAIQIKLVRSEAVQVATEEEIFSLAKLFSEVGGLCSLFIGFSCIFLFELVEAVILMYKDGKSIKKTNKMVRTLLSNSDNRAGNNLRQFQGVVATEVVGNPIVEHFLDTRSFGDLNGMTGRSADNQTSTDDRQSESSLDHGQIHDHAAGVGQTAPVMSDLRRLRQNKPVWEGGILIIPVCFAPGGVLTISDKSVHENNSMNETENRVNGSNKFEAEARLTKRNLLQLLRQNR</sequence>
<feature type="region of interest" description="Disordered" evidence="12">
    <location>
        <begin position="302"/>
        <end position="329"/>
    </location>
</feature>
<evidence type="ECO:0000256" key="10">
    <source>
        <dbReference type="ARBA" id="ARBA00023303"/>
    </source>
</evidence>
<accession>A0A504Y611</accession>
<keyword evidence="2 11" id="KW-0813">Transport</keyword>
<evidence type="ECO:0000313" key="14">
    <source>
        <dbReference type="EMBL" id="TPP56006.1"/>
    </source>
</evidence>
<evidence type="ECO:0000256" key="3">
    <source>
        <dbReference type="ARBA" id="ARBA00022461"/>
    </source>
</evidence>
<evidence type="ECO:0000256" key="13">
    <source>
        <dbReference type="SAM" id="Phobius"/>
    </source>
</evidence>
<dbReference type="GO" id="GO:0015280">
    <property type="term" value="F:ligand-gated sodium channel activity"/>
    <property type="evidence" value="ECO:0007669"/>
    <property type="project" value="TreeGrafter"/>
</dbReference>
<feature type="transmembrane region" description="Helical" evidence="13">
    <location>
        <begin position="481"/>
        <end position="507"/>
    </location>
</feature>
<evidence type="ECO:0000256" key="9">
    <source>
        <dbReference type="ARBA" id="ARBA00023201"/>
    </source>
</evidence>